<evidence type="ECO:0000313" key="2">
    <source>
        <dbReference type="Proteomes" id="UP000784294"/>
    </source>
</evidence>
<comment type="caution">
    <text evidence="1">The sequence shown here is derived from an EMBL/GenBank/DDBJ whole genome shotgun (WGS) entry which is preliminary data.</text>
</comment>
<accession>A0A3S5C4L9</accession>
<dbReference type="EMBL" id="CAAALY010248976">
    <property type="protein sequence ID" value="VEL35052.1"/>
    <property type="molecule type" value="Genomic_DNA"/>
</dbReference>
<reference evidence="1" key="1">
    <citation type="submission" date="2018-11" db="EMBL/GenBank/DDBJ databases">
        <authorList>
            <consortium name="Pathogen Informatics"/>
        </authorList>
    </citation>
    <scope>NUCLEOTIDE SEQUENCE</scope>
</reference>
<organism evidence="1 2">
    <name type="scientific">Protopolystoma xenopodis</name>
    <dbReference type="NCBI Taxonomy" id="117903"/>
    <lineage>
        <taxon>Eukaryota</taxon>
        <taxon>Metazoa</taxon>
        <taxon>Spiralia</taxon>
        <taxon>Lophotrochozoa</taxon>
        <taxon>Platyhelminthes</taxon>
        <taxon>Monogenea</taxon>
        <taxon>Polyopisthocotylea</taxon>
        <taxon>Polystomatidea</taxon>
        <taxon>Polystomatidae</taxon>
        <taxon>Protopolystoma</taxon>
    </lineage>
</organism>
<evidence type="ECO:0000313" key="1">
    <source>
        <dbReference type="EMBL" id="VEL35052.1"/>
    </source>
</evidence>
<dbReference type="AlphaFoldDB" id="A0A3S5C4L9"/>
<gene>
    <name evidence="1" type="ORF">PXEA_LOCUS28492</name>
</gene>
<protein>
    <submittedName>
        <fullName evidence="1">Uncharacterized protein</fullName>
    </submittedName>
</protein>
<keyword evidence="2" id="KW-1185">Reference proteome</keyword>
<sequence length="93" mass="10656">MQHEKTDKLDCSGVYRIQCASWEQKYIGGTGRKIGLQFKEQQRLGKTMDTQRSEIAEDIALTGPEIDTKAGCTLLNYAKTQDPRSHRYTTFRI</sequence>
<dbReference type="Proteomes" id="UP000784294">
    <property type="component" value="Unassembled WGS sequence"/>
</dbReference>
<name>A0A3S5C4L9_9PLAT</name>
<proteinExistence type="predicted"/>